<dbReference type="GO" id="GO:0003677">
    <property type="term" value="F:DNA binding"/>
    <property type="evidence" value="ECO:0007669"/>
    <property type="project" value="UniProtKB-KW"/>
</dbReference>
<dbReference type="SMART" id="SM00530">
    <property type="entry name" value="HTH_XRE"/>
    <property type="match status" value="1"/>
</dbReference>
<dbReference type="RefSeq" id="WP_008845993.1">
    <property type="nucleotide sequence ID" value="NZ_BAEN01000068.1"/>
</dbReference>
<dbReference type="STRING" id="1127673.GLIP_3580"/>
<protein>
    <submittedName>
        <fullName evidence="2">Membrane associated protein containing xre-family DNA-binding HTH domain</fullName>
    </submittedName>
</protein>
<feature type="domain" description="HTH cro/C1-type" evidence="1">
    <location>
        <begin position="8"/>
        <end position="61"/>
    </location>
</feature>
<dbReference type="Pfam" id="PF01381">
    <property type="entry name" value="HTH_3"/>
    <property type="match status" value="1"/>
</dbReference>
<dbReference type="InterPro" id="IPR001387">
    <property type="entry name" value="Cro/C1-type_HTH"/>
</dbReference>
<dbReference type="Proteomes" id="UP000006334">
    <property type="component" value="Unassembled WGS sequence"/>
</dbReference>
<sequence length="141" mass="15812">MKINAELVLELRTQKCWSQEELAMASGLNLRTIQRIEKEATASLQSKKALASALDVGFSDLDYKELPAMKKYEFKTVEIETNEGFLTGLKKSKLPDLPSILNQEGKEGWMLVQILAPEIAQAAWTAKTGKLVALLQREFQD</sequence>
<gene>
    <name evidence="2" type="ORF">GLIP_3580</name>
</gene>
<comment type="caution">
    <text evidence="2">The sequence shown here is derived from an EMBL/GenBank/DDBJ whole genome shotgun (WGS) entry which is preliminary data.</text>
</comment>
<reference evidence="2 3" key="1">
    <citation type="journal article" date="2017" name="Antonie Van Leeuwenhoek">
        <title>Rhizobium rhizosphaerae sp. nov., a novel species isolated from rice rhizosphere.</title>
        <authorList>
            <person name="Zhao J.J."/>
            <person name="Zhang J."/>
            <person name="Zhang R.J."/>
            <person name="Zhang C.W."/>
            <person name="Yin H.Q."/>
            <person name="Zhang X.X."/>
        </authorList>
    </citation>
    <scope>NUCLEOTIDE SEQUENCE [LARGE SCALE GENOMIC DNA]</scope>
    <source>
        <strain evidence="2 3">E3</strain>
    </source>
</reference>
<accession>K6XX12</accession>
<dbReference type="OrthoDB" id="21915at2"/>
<evidence type="ECO:0000313" key="3">
    <source>
        <dbReference type="Proteomes" id="UP000006334"/>
    </source>
</evidence>
<evidence type="ECO:0000259" key="1">
    <source>
        <dbReference type="PROSITE" id="PS50943"/>
    </source>
</evidence>
<dbReference type="PROSITE" id="PS50943">
    <property type="entry name" value="HTH_CROC1"/>
    <property type="match status" value="1"/>
</dbReference>
<name>K6XX12_9ALTE</name>
<organism evidence="2 3">
    <name type="scientific">Aliiglaciecola lipolytica E3</name>
    <dbReference type="NCBI Taxonomy" id="1127673"/>
    <lineage>
        <taxon>Bacteria</taxon>
        <taxon>Pseudomonadati</taxon>
        <taxon>Pseudomonadota</taxon>
        <taxon>Gammaproteobacteria</taxon>
        <taxon>Alteromonadales</taxon>
        <taxon>Alteromonadaceae</taxon>
        <taxon>Aliiglaciecola</taxon>
    </lineage>
</organism>
<dbReference type="SUPFAM" id="SSF47413">
    <property type="entry name" value="lambda repressor-like DNA-binding domains"/>
    <property type="match status" value="1"/>
</dbReference>
<dbReference type="InterPro" id="IPR010982">
    <property type="entry name" value="Lambda_DNA-bd_dom_sf"/>
</dbReference>
<proteinExistence type="predicted"/>
<keyword evidence="3" id="KW-1185">Reference proteome</keyword>
<dbReference type="InterPro" id="IPR025234">
    <property type="entry name" value="YjzH-like"/>
</dbReference>
<dbReference type="AlphaFoldDB" id="K6XX12"/>
<dbReference type="Gene3D" id="1.10.260.40">
    <property type="entry name" value="lambda repressor-like DNA-binding domains"/>
    <property type="match status" value="1"/>
</dbReference>
<dbReference type="EMBL" id="BAEN01000068">
    <property type="protein sequence ID" value="GAC16191.1"/>
    <property type="molecule type" value="Genomic_DNA"/>
</dbReference>
<evidence type="ECO:0000313" key="2">
    <source>
        <dbReference type="EMBL" id="GAC16191.1"/>
    </source>
</evidence>
<dbReference type="CDD" id="cd00093">
    <property type="entry name" value="HTH_XRE"/>
    <property type="match status" value="1"/>
</dbReference>
<dbReference type="Pfam" id="PF13783">
    <property type="entry name" value="DUF4177"/>
    <property type="match status" value="1"/>
</dbReference>
<keyword evidence="2" id="KW-0238">DNA-binding</keyword>
<dbReference type="eggNOG" id="COG1396">
    <property type="taxonomic scope" value="Bacteria"/>
</dbReference>